<evidence type="ECO:0000313" key="2">
    <source>
        <dbReference type="Proteomes" id="UP000694864"/>
    </source>
</evidence>
<evidence type="ECO:0000313" key="3">
    <source>
        <dbReference type="RefSeq" id="XP_010508616.1"/>
    </source>
</evidence>
<proteinExistence type="predicted"/>
<dbReference type="RefSeq" id="XP_010508616.1">
    <property type="nucleotide sequence ID" value="XM_010510314.1"/>
</dbReference>
<dbReference type="GeneID" id="104785164"/>
<reference evidence="2" key="1">
    <citation type="journal article" date="2014" name="Nat. Commun.">
        <title>The emerging biofuel crop Camelina sativa retains a highly undifferentiated hexaploid genome structure.</title>
        <authorList>
            <person name="Kagale S."/>
            <person name="Koh C."/>
            <person name="Nixon J."/>
            <person name="Bollina V."/>
            <person name="Clarke W.E."/>
            <person name="Tuteja R."/>
            <person name="Spillane C."/>
            <person name="Robinson S.J."/>
            <person name="Links M.G."/>
            <person name="Clarke C."/>
            <person name="Higgins E.E."/>
            <person name="Huebert T."/>
            <person name="Sharpe A.G."/>
            <person name="Parkin I.A."/>
        </authorList>
    </citation>
    <scope>NUCLEOTIDE SEQUENCE [LARGE SCALE GENOMIC DNA]</scope>
    <source>
        <strain evidence="2">cv. DH55</strain>
    </source>
</reference>
<reference evidence="3" key="2">
    <citation type="submission" date="2025-08" db="UniProtKB">
        <authorList>
            <consortium name="RefSeq"/>
        </authorList>
    </citation>
    <scope>IDENTIFICATION</scope>
    <source>
        <tissue evidence="3">Leaf</tissue>
    </source>
</reference>
<organism evidence="2 3">
    <name type="scientific">Camelina sativa</name>
    <name type="common">False flax</name>
    <name type="synonym">Myagrum sativum</name>
    <dbReference type="NCBI Taxonomy" id="90675"/>
    <lineage>
        <taxon>Eukaryota</taxon>
        <taxon>Viridiplantae</taxon>
        <taxon>Streptophyta</taxon>
        <taxon>Embryophyta</taxon>
        <taxon>Tracheophyta</taxon>
        <taxon>Spermatophyta</taxon>
        <taxon>Magnoliopsida</taxon>
        <taxon>eudicotyledons</taxon>
        <taxon>Gunneridae</taxon>
        <taxon>Pentapetalae</taxon>
        <taxon>rosids</taxon>
        <taxon>malvids</taxon>
        <taxon>Brassicales</taxon>
        <taxon>Brassicaceae</taxon>
        <taxon>Camelineae</taxon>
        <taxon>Camelina</taxon>
    </lineage>
</organism>
<protein>
    <submittedName>
        <fullName evidence="3">Uncharacterized protein LOC104785164</fullName>
    </submittedName>
</protein>
<evidence type="ECO:0000256" key="1">
    <source>
        <dbReference type="SAM" id="MobiDB-lite"/>
    </source>
</evidence>
<name>A0ABM0Z097_CAMSA</name>
<sequence length="142" mass="16396">MDLVVFTETNPTKITHVNKKSSDELLRKFADPDDDHVEESKSTKRRKKSQDKSSSTRENDADNIDSNVIGLVERKRLLLAAPAVSKRRSLFLRQLASGKSHLRNKSLVRTIGKTWRKTMEGASRVFIEKHYNRHRRLINDVV</sequence>
<accession>A0ABM0Z097</accession>
<feature type="compositionally biased region" description="Basic and acidic residues" evidence="1">
    <location>
        <begin position="50"/>
        <end position="60"/>
    </location>
</feature>
<gene>
    <name evidence="3" type="primary">LOC104785164</name>
</gene>
<dbReference type="Proteomes" id="UP000694864">
    <property type="component" value="Chromosome 5"/>
</dbReference>
<dbReference type="PANTHER" id="PTHR36355">
    <property type="entry name" value="EXPRESSED PROTEIN"/>
    <property type="match status" value="1"/>
</dbReference>
<feature type="region of interest" description="Disordered" evidence="1">
    <location>
        <begin position="28"/>
        <end position="65"/>
    </location>
</feature>
<dbReference type="PANTHER" id="PTHR36355:SF1">
    <property type="entry name" value="EXPRESSED PROTEIN"/>
    <property type="match status" value="1"/>
</dbReference>
<keyword evidence="2" id="KW-1185">Reference proteome</keyword>